<dbReference type="AlphaFoldDB" id="Q2HHQ2"/>
<accession>Q2HHQ2</accession>
<evidence type="ECO:0000313" key="1">
    <source>
        <dbReference type="EMBL" id="EAQ92017.1"/>
    </source>
</evidence>
<dbReference type="VEuPathDB" id="FungiDB:CHGG_00252"/>
<organism evidence="1 2">
    <name type="scientific">Chaetomium globosum (strain ATCC 6205 / CBS 148.51 / DSM 1962 / NBRC 6347 / NRRL 1970)</name>
    <name type="common">Soil fungus</name>
    <dbReference type="NCBI Taxonomy" id="306901"/>
    <lineage>
        <taxon>Eukaryota</taxon>
        <taxon>Fungi</taxon>
        <taxon>Dikarya</taxon>
        <taxon>Ascomycota</taxon>
        <taxon>Pezizomycotina</taxon>
        <taxon>Sordariomycetes</taxon>
        <taxon>Sordariomycetidae</taxon>
        <taxon>Sordariales</taxon>
        <taxon>Chaetomiaceae</taxon>
        <taxon>Chaetomium</taxon>
    </lineage>
</organism>
<proteinExistence type="predicted"/>
<name>Q2HHQ2_CHAGB</name>
<dbReference type="Proteomes" id="UP000001056">
    <property type="component" value="Unassembled WGS sequence"/>
</dbReference>
<dbReference type="InParanoid" id="Q2HHQ2"/>
<evidence type="ECO:0000313" key="2">
    <source>
        <dbReference type="Proteomes" id="UP000001056"/>
    </source>
</evidence>
<dbReference type="OrthoDB" id="10427782at2759"/>
<dbReference type="GeneID" id="4388034"/>
<keyword evidence="2" id="KW-1185">Reference proteome</keyword>
<dbReference type="HOGENOM" id="CLU_1102666_0_0_1"/>
<dbReference type="EMBL" id="CH408029">
    <property type="protein sequence ID" value="EAQ92017.1"/>
    <property type="molecule type" value="Genomic_DNA"/>
</dbReference>
<protein>
    <submittedName>
        <fullName evidence="1">Uncharacterized protein</fullName>
    </submittedName>
</protein>
<dbReference type="RefSeq" id="XP_001219473.1">
    <property type="nucleotide sequence ID" value="XM_001219472.1"/>
</dbReference>
<gene>
    <name evidence="1" type="ORF">CHGG_00252</name>
</gene>
<reference evidence="2" key="1">
    <citation type="journal article" date="2015" name="Genome Announc.">
        <title>Draft genome sequence of the cellulolytic fungus Chaetomium globosum.</title>
        <authorList>
            <person name="Cuomo C.A."/>
            <person name="Untereiner W.A."/>
            <person name="Ma L.-J."/>
            <person name="Grabherr M."/>
            <person name="Birren B.W."/>
        </authorList>
    </citation>
    <scope>NUCLEOTIDE SEQUENCE [LARGE SCALE GENOMIC DNA]</scope>
    <source>
        <strain evidence="2">ATCC 6205 / CBS 148.51 / DSM 1962 / NBRC 6347 / NRRL 1970</strain>
    </source>
</reference>
<sequence length="252" mass="27709">MAPSLKLAVGIDIGLQEQDLQPTVIGSRTRKESWGDDIRTEQGETKLDLSKLALAEGALAHGTLRAGRLAVVEASRKRLEEADLDAALHIQFEVPAVWDKSATTGMRTAIEQSNMLSFTNGPRATIGFIPEFEAAALATIPRLAAKHKLKDVISHKLASIKPVIVDECVECEGALLGDMYMKGALLSFIKREALDCDIDIDTLEKTKFDARFQQFWLDVCETPADSDHRATPCDFVVDGPNDEDFLTIPLFR</sequence>